<name>A0A564VYI4_BIFLI</name>
<accession>A0A564VYI4</accession>
<proteinExistence type="predicted"/>
<evidence type="ECO:0000313" key="2">
    <source>
        <dbReference type="Proteomes" id="UP000345266"/>
    </source>
</evidence>
<dbReference type="Proteomes" id="UP000345266">
    <property type="component" value="Unassembled WGS sequence"/>
</dbReference>
<reference evidence="1 2" key="1">
    <citation type="submission" date="2019-07" db="EMBL/GenBank/DDBJ databases">
        <authorList>
            <person name="Hibberd C M."/>
            <person name="Gehrig L. J."/>
            <person name="Chang H.-W."/>
            <person name="Venkatesh S."/>
        </authorList>
    </citation>
    <scope>NUCLEOTIDE SEQUENCE [LARGE SCALE GENOMIC DNA]</scope>
    <source>
        <strain evidence="1">Bifidobacterium_longum_subsp_infantis_JG_Bg463</strain>
    </source>
</reference>
<gene>
    <name evidence="1" type="ORF">BLJG463_02173</name>
</gene>
<evidence type="ECO:0000313" key="1">
    <source>
        <dbReference type="EMBL" id="VUX37635.1"/>
    </source>
</evidence>
<dbReference type="RefSeq" id="WP_144098933.1">
    <property type="nucleotide sequence ID" value="NZ_CABHND010000009.1"/>
</dbReference>
<dbReference type="EMBL" id="CABHNT010000047">
    <property type="protein sequence ID" value="VUX37635.1"/>
    <property type="molecule type" value="Genomic_DNA"/>
</dbReference>
<dbReference type="AlphaFoldDB" id="A0A564VYI4"/>
<organism evidence="1 2">
    <name type="scientific">Bifidobacterium longum subsp. infantis</name>
    <dbReference type="NCBI Taxonomy" id="1682"/>
    <lineage>
        <taxon>Bacteria</taxon>
        <taxon>Bacillati</taxon>
        <taxon>Actinomycetota</taxon>
        <taxon>Actinomycetes</taxon>
        <taxon>Bifidobacteriales</taxon>
        <taxon>Bifidobacteriaceae</taxon>
        <taxon>Bifidobacterium</taxon>
    </lineage>
</organism>
<protein>
    <submittedName>
        <fullName evidence="1">Uncharacterized protein</fullName>
    </submittedName>
</protein>
<sequence length="113" mass="12961">MKPRTQYRSRRVQSVLFEPDHTSMIVRNRQGRHYLIHGDDTRLITGFGDPLDAPATMGYGIYHDADRPNTMWIRDRTGLRPIQGVAATPLERDAPWTRVATRIPNHPIPSPYA</sequence>